<reference evidence="1 2" key="1">
    <citation type="journal article" date="2019" name="Sci. Rep.">
        <title>Orb-weaving spider Araneus ventricosus genome elucidates the spidroin gene catalogue.</title>
        <authorList>
            <person name="Kono N."/>
            <person name="Nakamura H."/>
            <person name="Ohtoshi R."/>
            <person name="Moran D.A.P."/>
            <person name="Shinohara A."/>
            <person name="Yoshida Y."/>
            <person name="Fujiwara M."/>
            <person name="Mori M."/>
            <person name="Tomita M."/>
            <person name="Arakawa K."/>
        </authorList>
    </citation>
    <scope>NUCLEOTIDE SEQUENCE [LARGE SCALE GENOMIC DNA]</scope>
</reference>
<gene>
    <name evidence="1" type="ORF">AVEN_76718_1</name>
</gene>
<dbReference type="EMBL" id="BGPR01000098">
    <property type="protein sequence ID" value="GBL94001.1"/>
    <property type="molecule type" value="Genomic_DNA"/>
</dbReference>
<protein>
    <submittedName>
        <fullName evidence="1">Uncharacterized protein</fullName>
    </submittedName>
</protein>
<organism evidence="1 2">
    <name type="scientific">Araneus ventricosus</name>
    <name type="common">Orbweaver spider</name>
    <name type="synonym">Epeira ventricosa</name>
    <dbReference type="NCBI Taxonomy" id="182803"/>
    <lineage>
        <taxon>Eukaryota</taxon>
        <taxon>Metazoa</taxon>
        <taxon>Ecdysozoa</taxon>
        <taxon>Arthropoda</taxon>
        <taxon>Chelicerata</taxon>
        <taxon>Arachnida</taxon>
        <taxon>Araneae</taxon>
        <taxon>Araneomorphae</taxon>
        <taxon>Entelegynae</taxon>
        <taxon>Araneoidea</taxon>
        <taxon>Araneidae</taxon>
        <taxon>Araneus</taxon>
    </lineage>
</organism>
<name>A0A4Y2BP50_ARAVE</name>
<accession>A0A4Y2BP50</accession>
<keyword evidence="2" id="KW-1185">Reference proteome</keyword>
<sequence length="108" mass="12482">MREKCNAFGGSMKPNRPFLFKGSSDVTDQYFRCQDFKASPHWDSVIHRFLDEKFPSKWIVGVEPWYCSTLSLFISSFLVNIAKRVWIAPIHDSEVLKAWIINVVSSVP</sequence>
<evidence type="ECO:0000313" key="1">
    <source>
        <dbReference type="EMBL" id="GBL94001.1"/>
    </source>
</evidence>
<comment type="caution">
    <text evidence="1">The sequence shown here is derived from an EMBL/GenBank/DDBJ whole genome shotgun (WGS) entry which is preliminary data.</text>
</comment>
<proteinExistence type="predicted"/>
<evidence type="ECO:0000313" key="2">
    <source>
        <dbReference type="Proteomes" id="UP000499080"/>
    </source>
</evidence>
<dbReference type="AlphaFoldDB" id="A0A4Y2BP50"/>
<dbReference type="Proteomes" id="UP000499080">
    <property type="component" value="Unassembled WGS sequence"/>
</dbReference>